<dbReference type="Pfam" id="PF07004">
    <property type="entry name" value="SHIPPO-rpt"/>
    <property type="match status" value="2"/>
</dbReference>
<reference evidence="1 2" key="1">
    <citation type="submission" date="2009-12" db="EMBL/GenBank/DDBJ databases">
        <title>The Genome Sequence of Anolis carolinensis (Green Anole Lizard).</title>
        <authorList>
            <consortium name="The Genome Sequencing Platform"/>
            <person name="Di Palma F."/>
            <person name="Alfoldi J."/>
            <person name="Heiman D."/>
            <person name="Young S."/>
            <person name="Grabherr M."/>
            <person name="Johnson J."/>
            <person name="Lander E.S."/>
            <person name="Lindblad-Toh K."/>
        </authorList>
    </citation>
    <scope>NUCLEOTIDE SEQUENCE [LARGE SCALE GENOMIC DNA]</scope>
    <source>
        <strain evidence="1 2">JBL SC #1</strain>
    </source>
</reference>
<protein>
    <recommendedName>
        <fullName evidence="3">Protein pitchfork</fullName>
    </recommendedName>
</protein>
<dbReference type="InParanoid" id="A0A803SU88"/>
<dbReference type="GO" id="GO:0008092">
    <property type="term" value="F:cytoskeletal protein binding"/>
    <property type="evidence" value="ECO:0000318"/>
    <property type="project" value="GO_Central"/>
</dbReference>
<evidence type="ECO:0000313" key="2">
    <source>
        <dbReference type="Proteomes" id="UP000001646"/>
    </source>
</evidence>
<dbReference type="Ensembl" id="ENSACAT00000052467.1">
    <property type="protein sequence ID" value="ENSACAP00000026528.1"/>
    <property type="gene ID" value="ENSACAG00000034763.1"/>
</dbReference>
<evidence type="ECO:0008006" key="3">
    <source>
        <dbReference type="Google" id="ProtNLM"/>
    </source>
</evidence>
<accession>A0A803SU88</accession>
<dbReference type="OrthoDB" id="8189408at2759"/>
<dbReference type="PANTHER" id="PTHR31508">
    <property type="entry name" value="PROTEIN PITCHFORK"/>
    <property type="match status" value="1"/>
</dbReference>
<keyword evidence="2" id="KW-1185">Reference proteome</keyword>
<evidence type="ECO:0000313" key="1">
    <source>
        <dbReference type="Ensembl" id="ENSACAP00000026528.1"/>
    </source>
</evidence>
<dbReference type="GeneID" id="100559725"/>
<dbReference type="InterPro" id="IPR010736">
    <property type="entry name" value="SHIPPO-rpt"/>
</dbReference>
<proteinExistence type="predicted"/>
<dbReference type="GO" id="GO:0031344">
    <property type="term" value="P:regulation of cell projection organization"/>
    <property type="evidence" value="ECO:0000318"/>
    <property type="project" value="GO_Central"/>
</dbReference>
<dbReference type="GeneTree" id="ENSGT00390000001017"/>
<name>A0A803SU88_ANOCA</name>
<dbReference type="CTD" id="128344"/>
<dbReference type="AlphaFoldDB" id="A0A803SU88"/>
<reference evidence="1" key="2">
    <citation type="submission" date="2025-08" db="UniProtKB">
        <authorList>
            <consortium name="Ensembl"/>
        </authorList>
    </citation>
    <scope>IDENTIFICATION</scope>
</reference>
<dbReference type="InterPro" id="IPR033602">
    <property type="entry name" value="CIMAP3"/>
</dbReference>
<organism evidence="1 2">
    <name type="scientific">Anolis carolinensis</name>
    <name type="common">Green anole</name>
    <name type="synonym">American chameleon</name>
    <dbReference type="NCBI Taxonomy" id="28377"/>
    <lineage>
        <taxon>Eukaryota</taxon>
        <taxon>Metazoa</taxon>
        <taxon>Chordata</taxon>
        <taxon>Craniata</taxon>
        <taxon>Vertebrata</taxon>
        <taxon>Euteleostomi</taxon>
        <taxon>Lepidosauria</taxon>
        <taxon>Squamata</taxon>
        <taxon>Bifurcata</taxon>
        <taxon>Unidentata</taxon>
        <taxon>Episquamata</taxon>
        <taxon>Toxicofera</taxon>
        <taxon>Iguania</taxon>
        <taxon>Dactyloidae</taxon>
        <taxon>Anolis</taxon>
    </lineage>
</organism>
<dbReference type="KEGG" id="acs:100559725"/>
<gene>
    <name evidence="1" type="primary">cimap3</name>
</gene>
<dbReference type="PANTHER" id="PTHR31508:SF2">
    <property type="entry name" value="PROTEIN PITCHFORK"/>
    <property type="match status" value="1"/>
</dbReference>
<reference evidence="1" key="3">
    <citation type="submission" date="2025-09" db="UniProtKB">
        <authorList>
            <consortium name="Ensembl"/>
        </authorList>
    </citation>
    <scope>IDENTIFICATION</scope>
</reference>
<sequence>MIDFNKTGLPRRSLLPGHEIRKFSLPEFPWQRMGAAHAKGVLGMFSGQRQLAWELTAAQKRNSFGTCQERTIFPFAYAPDRLGNEHVPMKGHPDRGPGVYNNAERNTLIYNLAKRPVSIKGYSMGARTTPRFRIIGKHVVPDPTVYQVDQSKDQKGQPGFAPFSRRSPRFSDYLLYKECFPGPGTYDPYQMPHRHVTWAGKFGAPDWELVPMPEKRTFKTELLTDKEFKKHRNLVAYLSLYYTD</sequence>
<dbReference type="Proteomes" id="UP000001646">
    <property type="component" value="Chromosome 4"/>
</dbReference>